<name>A0ABR4KG66_9EURO</name>
<keyword evidence="3 6" id="KW-0812">Transmembrane</keyword>
<dbReference type="Proteomes" id="UP001610444">
    <property type="component" value="Unassembled WGS sequence"/>
</dbReference>
<sequence>MSGDALGIASTVTSQGTDTKTAISVPALVNGAEDFSARSQTPIVQASASSRPQRLGNPTPIALMGFLVAATPGSCALMGWRGADNSGGILLVYVFFGGLVQLLGGIGEWFVGNTFTSALFTTYGK</sequence>
<evidence type="ECO:0000256" key="5">
    <source>
        <dbReference type="ARBA" id="ARBA00023136"/>
    </source>
</evidence>
<evidence type="ECO:0000313" key="7">
    <source>
        <dbReference type="EMBL" id="KAL2851254.1"/>
    </source>
</evidence>
<keyword evidence="4 6" id="KW-1133">Transmembrane helix</keyword>
<evidence type="ECO:0000256" key="1">
    <source>
        <dbReference type="ARBA" id="ARBA00004141"/>
    </source>
</evidence>
<comment type="similarity">
    <text evidence="2">Belongs to the acetate uptake transporter (AceTr) (TC 2.A.96) family.</text>
</comment>
<comment type="caution">
    <text evidence="7">The sequence shown here is derived from an EMBL/GenBank/DDBJ whole genome shotgun (WGS) entry which is preliminary data.</text>
</comment>
<protein>
    <recommendedName>
        <fullName evidence="9">GPR1/FUN34/yaaH family-domain-containing protein</fullName>
    </recommendedName>
</protein>
<feature type="transmembrane region" description="Helical" evidence="6">
    <location>
        <begin position="61"/>
        <end position="80"/>
    </location>
</feature>
<dbReference type="Pfam" id="PF01184">
    <property type="entry name" value="Gpr1_Fun34_YaaH"/>
    <property type="match status" value="1"/>
</dbReference>
<evidence type="ECO:0008006" key="9">
    <source>
        <dbReference type="Google" id="ProtNLM"/>
    </source>
</evidence>
<dbReference type="PANTHER" id="PTHR31123:SF6">
    <property type="entry name" value="MEMBRANE AMMONIUM TRANSPORTER (ATO3), PUTATIVE (AFU_ORTHOLOGUE AFUA_5G01140)-RELATED"/>
    <property type="match status" value="1"/>
</dbReference>
<dbReference type="InterPro" id="IPR000791">
    <property type="entry name" value="Gpr1/Fun34/SatP-like"/>
</dbReference>
<evidence type="ECO:0000256" key="3">
    <source>
        <dbReference type="ARBA" id="ARBA00022692"/>
    </source>
</evidence>
<evidence type="ECO:0000256" key="2">
    <source>
        <dbReference type="ARBA" id="ARBA00005587"/>
    </source>
</evidence>
<accession>A0ABR4KG66</accession>
<organism evidence="7 8">
    <name type="scientific">Aspergillus pseudodeflectus</name>
    <dbReference type="NCBI Taxonomy" id="176178"/>
    <lineage>
        <taxon>Eukaryota</taxon>
        <taxon>Fungi</taxon>
        <taxon>Dikarya</taxon>
        <taxon>Ascomycota</taxon>
        <taxon>Pezizomycotina</taxon>
        <taxon>Eurotiomycetes</taxon>
        <taxon>Eurotiomycetidae</taxon>
        <taxon>Eurotiales</taxon>
        <taxon>Aspergillaceae</taxon>
        <taxon>Aspergillus</taxon>
        <taxon>Aspergillus subgen. Nidulantes</taxon>
    </lineage>
</organism>
<dbReference type="InterPro" id="IPR051633">
    <property type="entry name" value="AceTr"/>
</dbReference>
<comment type="subcellular location">
    <subcellularLocation>
        <location evidence="1">Membrane</location>
        <topology evidence="1">Multi-pass membrane protein</topology>
    </subcellularLocation>
</comment>
<evidence type="ECO:0000256" key="4">
    <source>
        <dbReference type="ARBA" id="ARBA00022989"/>
    </source>
</evidence>
<dbReference type="GeneID" id="98160582"/>
<evidence type="ECO:0000313" key="8">
    <source>
        <dbReference type="Proteomes" id="UP001610444"/>
    </source>
</evidence>
<dbReference type="EMBL" id="JBFXLR010000018">
    <property type="protein sequence ID" value="KAL2851254.1"/>
    <property type="molecule type" value="Genomic_DNA"/>
</dbReference>
<reference evidence="7 8" key="1">
    <citation type="submission" date="2024-07" db="EMBL/GenBank/DDBJ databases">
        <title>Section-level genome sequencing and comparative genomics of Aspergillus sections Usti and Cavernicolus.</title>
        <authorList>
            <consortium name="Lawrence Berkeley National Laboratory"/>
            <person name="Nybo J.L."/>
            <person name="Vesth T.C."/>
            <person name="Theobald S."/>
            <person name="Frisvad J.C."/>
            <person name="Larsen T.O."/>
            <person name="Kjaerboelling I."/>
            <person name="Rothschild-Mancinelli K."/>
            <person name="Lyhne E.K."/>
            <person name="Kogle M.E."/>
            <person name="Barry K."/>
            <person name="Clum A."/>
            <person name="Na H."/>
            <person name="Ledsgaard L."/>
            <person name="Lin J."/>
            <person name="Lipzen A."/>
            <person name="Kuo A."/>
            <person name="Riley R."/>
            <person name="Mondo S."/>
            <person name="LaButti K."/>
            <person name="Haridas S."/>
            <person name="Pangalinan J."/>
            <person name="Salamov A.A."/>
            <person name="Simmons B.A."/>
            <person name="Magnuson J.K."/>
            <person name="Chen J."/>
            <person name="Drula E."/>
            <person name="Henrissat B."/>
            <person name="Wiebenga A."/>
            <person name="Lubbers R.J."/>
            <person name="Gomes A.C."/>
            <person name="Macurrencykelacurrency M.R."/>
            <person name="Stajich J."/>
            <person name="Grigoriev I.V."/>
            <person name="Mortensen U.H."/>
            <person name="De vries R.P."/>
            <person name="Baker S.E."/>
            <person name="Andersen M.R."/>
        </authorList>
    </citation>
    <scope>NUCLEOTIDE SEQUENCE [LARGE SCALE GENOMIC DNA]</scope>
    <source>
        <strain evidence="7 8">CBS 756.74</strain>
    </source>
</reference>
<keyword evidence="8" id="KW-1185">Reference proteome</keyword>
<feature type="transmembrane region" description="Helical" evidence="6">
    <location>
        <begin position="87"/>
        <end position="111"/>
    </location>
</feature>
<gene>
    <name evidence="7" type="ORF">BJX68DRAFT_266161</name>
</gene>
<dbReference type="PANTHER" id="PTHR31123">
    <property type="entry name" value="ACCUMULATION OF DYADS PROTEIN 2-RELATED"/>
    <property type="match status" value="1"/>
</dbReference>
<evidence type="ECO:0000256" key="6">
    <source>
        <dbReference type="SAM" id="Phobius"/>
    </source>
</evidence>
<dbReference type="RefSeq" id="XP_070899695.1">
    <property type="nucleotide sequence ID" value="XM_071045418.1"/>
</dbReference>
<proteinExistence type="inferred from homology"/>
<keyword evidence="5 6" id="KW-0472">Membrane</keyword>